<dbReference type="EMBL" id="CP097506">
    <property type="protein sequence ID" value="URD97904.1"/>
    <property type="molecule type" value="Genomic_DNA"/>
</dbReference>
<dbReference type="SUPFAM" id="SSF54171">
    <property type="entry name" value="DNA-binding domain"/>
    <property type="match status" value="1"/>
</dbReference>
<dbReference type="PROSITE" id="PS51032">
    <property type="entry name" value="AP2_ERF"/>
    <property type="match status" value="1"/>
</dbReference>
<dbReference type="Pfam" id="PF00847">
    <property type="entry name" value="AP2"/>
    <property type="match status" value="1"/>
</dbReference>
<evidence type="ECO:0000256" key="2">
    <source>
        <dbReference type="ARBA" id="ARBA00023015"/>
    </source>
</evidence>
<keyword evidence="9" id="KW-1185">Reference proteome</keyword>
<gene>
    <name evidence="8" type="ORF">MUK42_30534</name>
</gene>
<proteinExistence type="predicted"/>
<accession>A0A9E7JZD3</accession>
<dbReference type="Gene3D" id="3.30.730.10">
    <property type="entry name" value="AP2/ERF domain"/>
    <property type="match status" value="1"/>
</dbReference>
<evidence type="ECO:0000259" key="7">
    <source>
        <dbReference type="PROSITE" id="PS51032"/>
    </source>
</evidence>
<dbReference type="GO" id="GO:0003677">
    <property type="term" value="F:DNA binding"/>
    <property type="evidence" value="ECO:0007669"/>
    <property type="project" value="UniProtKB-KW"/>
</dbReference>
<keyword evidence="5" id="KW-0539">Nucleus</keyword>
<dbReference type="InterPro" id="IPR050913">
    <property type="entry name" value="AP2/ERF_ERF"/>
</dbReference>
<dbReference type="FunFam" id="3.30.730.10:FF:000001">
    <property type="entry name" value="Ethylene-responsive transcription factor 2"/>
    <property type="match status" value="1"/>
</dbReference>
<keyword evidence="2" id="KW-0805">Transcription regulation</keyword>
<organism evidence="8 9">
    <name type="scientific">Musa troglodytarum</name>
    <name type="common">fe'i banana</name>
    <dbReference type="NCBI Taxonomy" id="320322"/>
    <lineage>
        <taxon>Eukaryota</taxon>
        <taxon>Viridiplantae</taxon>
        <taxon>Streptophyta</taxon>
        <taxon>Embryophyta</taxon>
        <taxon>Tracheophyta</taxon>
        <taxon>Spermatophyta</taxon>
        <taxon>Magnoliopsida</taxon>
        <taxon>Liliopsida</taxon>
        <taxon>Zingiberales</taxon>
        <taxon>Musaceae</taxon>
        <taxon>Musa</taxon>
    </lineage>
</organism>
<dbReference type="SMART" id="SM00380">
    <property type="entry name" value="AP2"/>
    <property type="match status" value="1"/>
</dbReference>
<dbReference type="PANTHER" id="PTHR31194:SF166">
    <property type="entry name" value="PATHOGENESIS-RELATED GENES TRANSCRIPTIONAL ACTIVATOR PTI6"/>
    <property type="match status" value="1"/>
</dbReference>
<feature type="domain" description="AP2/ERF" evidence="7">
    <location>
        <begin position="161"/>
        <end position="218"/>
    </location>
</feature>
<dbReference type="PANTHER" id="PTHR31194">
    <property type="entry name" value="SHN SHINE , DNA BINDING / TRANSCRIPTION FACTOR"/>
    <property type="match status" value="1"/>
</dbReference>
<keyword evidence="3" id="KW-0238">DNA-binding</keyword>
<reference evidence="8" key="1">
    <citation type="submission" date="2022-05" db="EMBL/GenBank/DDBJ databases">
        <title>The Musa troglodytarum L. genome provides insights into the mechanism of non-climacteric behaviour and enrichment of carotenoids.</title>
        <authorList>
            <person name="Wang J."/>
        </authorList>
    </citation>
    <scope>NUCLEOTIDE SEQUENCE</scope>
    <source>
        <tissue evidence="8">Leaf</tissue>
    </source>
</reference>
<keyword evidence="4" id="KW-0804">Transcription</keyword>
<name>A0A9E7JZD3_9LILI</name>
<dbReference type="InterPro" id="IPR001471">
    <property type="entry name" value="AP2/ERF_dom"/>
</dbReference>
<dbReference type="InterPro" id="IPR016177">
    <property type="entry name" value="DNA-bd_dom_sf"/>
</dbReference>
<comment type="subcellular location">
    <subcellularLocation>
        <location evidence="1">Nucleus</location>
    </subcellularLocation>
</comment>
<dbReference type="Proteomes" id="UP001055439">
    <property type="component" value="Chromosome 4"/>
</dbReference>
<dbReference type="CDD" id="cd00018">
    <property type="entry name" value="AP2"/>
    <property type="match status" value="1"/>
</dbReference>
<dbReference type="GO" id="GO:0005634">
    <property type="term" value="C:nucleus"/>
    <property type="evidence" value="ECO:0007669"/>
    <property type="project" value="UniProtKB-SubCell"/>
</dbReference>
<evidence type="ECO:0000256" key="5">
    <source>
        <dbReference type="ARBA" id="ARBA00023242"/>
    </source>
</evidence>
<evidence type="ECO:0000313" key="8">
    <source>
        <dbReference type="EMBL" id="URD97904.1"/>
    </source>
</evidence>
<dbReference type="GO" id="GO:0003700">
    <property type="term" value="F:DNA-binding transcription factor activity"/>
    <property type="evidence" value="ECO:0007669"/>
    <property type="project" value="InterPro"/>
</dbReference>
<dbReference type="InterPro" id="IPR036955">
    <property type="entry name" value="AP2/ERF_dom_sf"/>
</dbReference>
<dbReference type="AlphaFoldDB" id="A0A9E7JZD3"/>
<sequence length="305" mass="33040">MTSVSFALLVSPPSASCGIRGGGKEGVASFAFSSKRDDGIHGFTFSTDDMPVVDSGPAMDPTDAAGTAVRLSEHVVVIRKTIPASEAAGWRWRDRKRRVVRIRFDDADATDSSSGEDAGVGGRRRVRRHVHEVGIEVAPGRQAAPRKRQVKGAAGGERARRFRGVRRRPWGRWAAEIRDPGRGKRVWLGTFDTAEEAAAVYDTAAVRLRGPKAVTNFSPTYAAQAETDGDDGRGKGDGADTCGESRFSPRSVLCYPEERAAPFGCLCCGEADALEAPPFCLAEFYSPRRQLWEVEFGELDADEFS</sequence>
<protein>
    <submittedName>
        <fullName evidence="8">Pathogenesis-related transcriptional activator</fullName>
    </submittedName>
</protein>
<evidence type="ECO:0000256" key="4">
    <source>
        <dbReference type="ARBA" id="ARBA00023163"/>
    </source>
</evidence>
<dbReference type="PRINTS" id="PR00367">
    <property type="entry name" value="ETHRSPELEMNT"/>
</dbReference>
<evidence type="ECO:0000256" key="3">
    <source>
        <dbReference type="ARBA" id="ARBA00023125"/>
    </source>
</evidence>
<evidence type="ECO:0000256" key="6">
    <source>
        <dbReference type="SAM" id="MobiDB-lite"/>
    </source>
</evidence>
<evidence type="ECO:0000313" key="9">
    <source>
        <dbReference type="Proteomes" id="UP001055439"/>
    </source>
</evidence>
<evidence type="ECO:0000256" key="1">
    <source>
        <dbReference type="ARBA" id="ARBA00004123"/>
    </source>
</evidence>
<feature type="region of interest" description="Disordered" evidence="6">
    <location>
        <begin position="219"/>
        <end position="243"/>
    </location>
</feature>